<keyword evidence="1" id="KW-0732">Signal</keyword>
<organism evidence="2 3">
    <name type="scientific">Stichopus japonicus</name>
    <name type="common">Sea cucumber</name>
    <dbReference type="NCBI Taxonomy" id="307972"/>
    <lineage>
        <taxon>Eukaryota</taxon>
        <taxon>Metazoa</taxon>
        <taxon>Echinodermata</taxon>
        <taxon>Eleutherozoa</taxon>
        <taxon>Echinozoa</taxon>
        <taxon>Holothuroidea</taxon>
        <taxon>Aspidochirotacea</taxon>
        <taxon>Aspidochirotida</taxon>
        <taxon>Stichopodidae</taxon>
        <taxon>Apostichopus</taxon>
    </lineage>
</organism>
<dbReference type="Proteomes" id="UP000230750">
    <property type="component" value="Unassembled WGS sequence"/>
</dbReference>
<protein>
    <recommendedName>
        <fullName evidence="4">Immunoglobulin subtype domain-containing protein</fullName>
    </recommendedName>
</protein>
<proteinExistence type="predicted"/>
<evidence type="ECO:0000313" key="3">
    <source>
        <dbReference type="Proteomes" id="UP000230750"/>
    </source>
</evidence>
<reference evidence="2 3" key="1">
    <citation type="journal article" date="2017" name="PLoS Biol.">
        <title>The sea cucumber genome provides insights into morphological evolution and visceral regeneration.</title>
        <authorList>
            <person name="Zhang X."/>
            <person name="Sun L."/>
            <person name="Yuan J."/>
            <person name="Sun Y."/>
            <person name="Gao Y."/>
            <person name="Zhang L."/>
            <person name="Li S."/>
            <person name="Dai H."/>
            <person name="Hamel J.F."/>
            <person name="Liu C."/>
            <person name="Yu Y."/>
            <person name="Liu S."/>
            <person name="Lin W."/>
            <person name="Guo K."/>
            <person name="Jin S."/>
            <person name="Xu P."/>
            <person name="Storey K.B."/>
            <person name="Huan P."/>
            <person name="Zhang T."/>
            <person name="Zhou Y."/>
            <person name="Zhang J."/>
            <person name="Lin C."/>
            <person name="Li X."/>
            <person name="Xing L."/>
            <person name="Huo D."/>
            <person name="Sun M."/>
            <person name="Wang L."/>
            <person name="Mercier A."/>
            <person name="Li F."/>
            <person name="Yang H."/>
            <person name="Xiang J."/>
        </authorList>
    </citation>
    <scope>NUCLEOTIDE SEQUENCE [LARGE SCALE GENOMIC DNA]</scope>
    <source>
        <strain evidence="2">Shaxun</strain>
        <tissue evidence="2">Muscle</tissue>
    </source>
</reference>
<name>A0A2G8K6H6_STIJA</name>
<feature type="chain" id="PRO_5013634443" description="Immunoglobulin subtype domain-containing protein" evidence="1">
    <location>
        <begin position="17"/>
        <end position="219"/>
    </location>
</feature>
<comment type="caution">
    <text evidence="2">The sequence shown here is derived from an EMBL/GenBank/DDBJ whole genome shotgun (WGS) entry which is preliminary data.</text>
</comment>
<dbReference type="AlphaFoldDB" id="A0A2G8K6H6"/>
<dbReference type="EMBL" id="MRZV01000841">
    <property type="protein sequence ID" value="PIK43553.1"/>
    <property type="molecule type" value="Genomic_DNA"/>
</dbReference>
<feature type="signal peptide" evidence="1">
    <location>
        <begin position="1"/>
        <end position="16"/>
    </location>
</feature>
<keyword evidence="3" id="KW-1185">Reference proteome</keyword>
<evidence type="ECO:0000313" key="2">
    <source>
        <dbReference type="EMBL" id="PIK43553.1"/>
    </source>
</evidence>
<evidence type="ECO:0000256" key="1">
    <source>
        <dbReference type="SAM" id="SignalP"/>
    </source>
</evidence>
<gene>
    <name evidence="2" type="ORF">BSL78_19574</name>
</gene>
<accession>A0A2G8K6H6</accession>
<evidence type="ECO:0008006" key="4">
    <source>
        <dbReference type="Google" id="ProtNLM"/>
    </source>
</evidence>
<sequence>MLQLVVLLGLVGFIQAKVVTGGDADAITDDEVKTCIVPVTYNVKVNNGGNSGLLRSNDSEFAYFTIVNYFPNGADQDSPYYMCSMTSNNADIPRFDYNRYATTKNVPAGRKGALAHRPLPPAMIDNETNTLNVRVKLNPSDAAGIYFCSAFSEGGGRKTTATTVFLKSNGRFCSLTYFIVYLPFSSLVHIQILIQLCPESVPDEGRDHRGCGPDPTFTV</sequence>